<sequence length="228" mass="25702">MEWQISSGLVEYEVAVNAMVSRVEKIVQGSEREMVWLLEHPPVYTAGTSANSSDLLIDNLFPVIKTTRGGKYSYHGPGQRVVYVMLDLKRRNRCDIRAYVRDLGVWIVNTLAEFAIDSYFSSENIGVWVQNDMHSEKIAAFGIRLRRWVTYHGVAINISTDLTHYSGIVPCGILGSGVTSLRALGKEVTFEQFDSVLKKSSTKFLHKSIRTSTLPALYTLVLIRTPER</sequence>
<protein>
    <recommendedName>
        <fullName evidence="5 6">Octanoyltransferase</fullName>
        <ecNumber evidence="5 6">2.3.1.181</ecNumber>
    </recommendedName>
    <alternativeName>
        <fullName evidence="5">Lipoate-protein ligase B</fullName>
    </alternativeName>
    <alternativeName>
        <fullName evidence="5">Lipoyl/octanoyl transferase</fullName>
    </alternativeName>
    <alternativeName>
        <fullName evidence="5">Octanoyl-[acyl-carrier-protein]-protein N-octanoyltransferase</fullName>
    </alternativeName>
</protein>
<dbReference type="UniPathway" id="UPA00538">
    <property type="reaction ID" value="UER00592"/>
</dbReference>
<dbReference type="PROSITE" id="PS51733">
    <property type="entry name" value="BPL_LPL_CATALYTIC"/>
    <property type="match status" value="1"/>
</dbReference>
<evidence type="ECO:0000256" key="9">
    <source>
        <dbReference type="PIRSR" id="PIRSR016262-3"/>
    </source>
</evidence>
<dbReference type="PANTHER" id="PTHR10993:SF7">
    <property type="entry name" value="LIPOYLTRANSFERASE 2, MITOCHONDRIAL-RELATED"/>
    <property type="match status" value="1"/>
</dbReference>
<dbReference type="NCBIfam" id="TIGR00214">
    <property type="entry name" value="lipB"/>
    <property type="match status" value="1"/>
</dbReference>
<comment type="function">
    <text evidence="4 5 6">Catalyzes the transfer of endogenously produced octanoic acid from octanoyl-acyl-carrier-protein onto the lipoyl domains of lipoate-dependent enzymes. Lipoyl-ACP can also act as a substrate although octanoyl-ACP is likely to be the physiological substrate.</text>
</comment>
<name>A0A7H9E095_ANAPH</name>
<dbReference type="EMBL" id="CP046639">
    <property type="protein sequence ID" value="QLL67244.1"/>
    <property type="molecule type" value="Genomic_DNA"/>
</dbReference>
<evidence type="ECO:0000256" key="4">
    <source>
        <dbReference type="ARBA" id="ARBA00024732"/>
    </source>
</evidence>
<feature type="binding site" evidence="5 8">
    <location>
        <begin position="68"/>
        <end position="75"/>
    </location>
    <ligand>
        <name>substrate</name>
    </ligand>
</feature>
<dbReference type="Proteomes" id="UP000510938">
    <property type="component" value="Chromosome"/>
</dbReference>
<dbReference type="PANTHER" id="PTHR10993">
    <property type="entry name" value="OCTANOYLTRANSFERASE"/>
    <property type="match status" value="1"/>
</dbReference>
<evidence type="ECO:0000256" key="7">
    <source>
        <dbReference type="PIRSR" id="PIRSR016262-1"/>
    </source>
</evidence>
<dbReference type="GO" id="GO:0033819">
    <property type="term" value="F:lipoyl(octanoyl) transferase activity"/>
    <property type="evidence" value="ECO:0007669"/>
    <property type="project" value="UniProtKB-EC"/>
</dbReference>
<dbReference type="EC" id="2.3.1.181" evidence="5 6"/>
<comment type="catalytic activity">
    <reaction evidence="5 6">
        <text>octanoyl-[ACP] + L-lysyl-[protein] = N(6)-octanoyl-L-lysyl-[protein] + holo-[ACP] + H(+)</text>
        <dbReference type="Rhea" id="RHEA:17665"/>
        <dbReference type="Rhea" id="RHEA-COMP:9636"/>
        <dbReference type="Rhea" id="RHEA-COMP:9685"/>
        <dbReference type="Rhea" id="RHEA-COMP:9752"/>
        <dbReference type="Rhea" id="RHEA-COMP:9928"/>
        <dbReference type="ChEBI" id="CHEBI:15378"/>
        <dbReference type="ChEBI" id="CHEBI:29969"/>
        <dbReference type="ChEBI" id="CHEBI:64479"/>
        <dbReference type="ChEBI" id="CHEBI:78463"/>
        <dbReference type="ChEBI" id="CHEBI:78809"/>
        <dbReference type="EC" id="2.3.1.181"/>
    </reaction>
</comment>
<dbReference type="NCBIfam" id="NF010925">
    <property type="entry name" value="PRK14345.1"/>
    <property type="match status" value="1"/>
</dbReference>
<dbReference type="HAMAP" id="MF_00013">
    <property type="entry name" value="LipB"/>
    <property type="match status" value="1"/>
</dbReference>
<gene>
    <name evidence="5 11" type="primary">lipB</name>
    <name evidence="11" type="ORF">O998_01125</name>
</gene>
<dbReference type="InterPro" id="IPR004143">
    <property type="entry name" value="BPL_LPL_catalytic"/>
</dbReference>
<feature type="binding site" evidence="5 8">
    <location>
        <begin position="153"/>
        <end position="155"/>
    </location>
    <ligand>
        <name>substrate</name>
    </ligand>
</feature>
<comment type="pathway">
    <text evidence="1 5 6">Protein modification; protein lipoylation via endogenous pathway; protein N(6)-(lipoyl)lysine from octanoyl-[acyl-carrier-protein]: step 1/2.</text>
</comment>
<evidence type="ECO:0000256" key="1">
    <source>
        <dbReference type="ARBA" id="ARBA00004821"/>
    </source>
</evidence>
<dbReference type="GO" id="GO:0005737">
    <property type="term" value="C:cytoplasm"/>
    <property type="evidence" value="ECO:0007669"/>
    <property type="project" value="UniProtKB-SubCell"/>
</dbReference>
<organism evidence="11 12">
    <name type="scientific">Anaplasma phagocytophilum str. Norway variant1</name>
    <dbReference type="NCBI Taxonomy" id="1392506"/>
    <lineage>
        <taxon>Bacteria</taxon>
        <taxon>Pseudomonadati</taxon>
        <taxon>Pseudomonadota</taxon>
        <taxon>Alphaproteobacteria</taxon>
        <taxon>Rickettsiales</taxon>
        <taxon>Anaplasmataceae</taxon>
        <taxon>Anaplasma</taxon>
        <taxon>phagocytophilum group</taxon>
    </lineage>
</organism>
<keyword evidence="5" id="KW-0963">Cytoplasm</keyword>
<comment type="subcellular location">
    <subcellularLocation>
        <location evidence="5">Cytoplasm</location>
    </subcellularLocation>
</comment>
<evidence type="ECO:0000256" key="5">
    <source>
        <dbReference type="HAMAP-Rule" id="MF_00013"/>
    </source>
</evidence>
<dbReference type="InterPro" id="IPR045864">
    <property type="entry name" value="aa-tRNA-synth_II/BPL/LPL"/>
</dbReference>
<keyword evidence="2 5" id="KW-0808">Transferase</keyword>
<feature type="binding site" evidence="5 8">
    <location>
        <begin position="140"/>
        <end position="142"/>
    </location>
    <ligand>
        <name>substrate</name>
    </ligand>
</feature>
<feature type="site" description="Lowers pKa of active site Cys" evidence="5 9">
    <location>
        <position position="137"/>
    </location>
</feature>
<accession>A0A7H9E095</accession>
<feature type="active site" description="Acyl-thioester intermediate" evidence="5 7">
    <location>
        <position position="171"/>
    </location>
</feature>
<dbReference type="NCBIfam" id="NF010921">
    <property type="entry name" value="PRK14341.1"/>
    <property type="match status" value="1"/>
</dbReference>
<keyword evidence="3 5" id="KW-0012">Acyltransferase</keyword>
<dbReference type="Gene3D" id="3.30.930.10">
    <property type="entry name" value="Bira Bifunctional Protein, Domain 2"/>
    <property type="match status" value="1"/>
</dbReference>
<dbReference type="CDD" id="cd16444">
    <property type="entry name" value="LipB"/>
    <property type="match status" value="1"/>
</dbReference>
<evidence type="ECO:0000313" key="11">
    <source>
        <dbReference type="EMBL" id="QLL67244.1"/>
    </source>
</evidence>
<evidence type="ECO:0000256" key="2">
    <source>
        <dbReference type="ARBA" id="ARBA00022679"/>
    </source>
</evidence>
<evidence type="ECO:0000256" key="6">
    <source>
        <dbReference type="PIRNR" id="PIRNR016262"/>
    </source>
</evidence>
<comment type="miscellaneous">
    <text evidence="5">In the reaction, the free carboxyl group of octanoic acid is attached via an amide linkage to the epsilon-amino group of a specific lysine residue of lipoyl domains of lipoate-dependent enzymes.</text>
</comment>
<evidence type="ECO:0000256" key="3">
    <source>
        <dbReference type="ARBA" id="ARBA00023315"/>
    </source>
</evidence>
<dbReference type="GO" id="GO:0009249">
    <property type="term" value="P:protein lipoylation"/>
    <property type="evidence" value="ECO:0007669"/>
    <property type="project" value="InterPro"/>
</dbReference>
<dbReference type="AlphaFoldDB" id="A0A7H9E095"/>
<dbReference type="Pfam" id="PF21948">
    <property type="entry name" value="LplA-B_cat"/>
    <property type="match status" value="1"/>
</dbReference>
<reference evidence="11 12" key="1">
    <citation type="submission" date="2019-12" db="EMBL/GenBank/DDBJ databases">
        <title>A sheep strain of Anaplasma phagocytophilum contains multiple genomes.</title>
        <authorList>
            <person name="Barbet A.F."/>
            <person name="Crosby F.L."/>
            <person name="Eskeland S."/>
            <person name="Stuen S."/>
            <person name="Granquist E.G."/>
            <person name="Munderloh U.G."/>
        </authorList>
    </citation>
    <scope>NUCLEOTIDE SEQUENCE [LARGE SCALE GENOMIC DNA]</scope>
    <source>
        <strain evidence="11 12">Norway Variant 1</strain>
    </source>
</reference>
<proteinExistence type="inferred from homology"/>
<evidence type="ECO:0000259" key="10">
    <source>
        <dbReference type="PROSITE" id="PS51733"/>
    </source>
</evidence>
<evidence type="ECO:0000256" key="8">
    <source>
        <dbReference type="PIRSR" id="PIRSR016262-2"/>
    </source>
</evidence>
<feature type="domain" description="BPL/LPL catalytic" evidence="10">
    <location>
        <begin position="29"/>
        <end position="209"/>
    </location>
</feature>
<dbReference type="InterPro" id="IPR000544">
    <property type="entry name" value="Octanoyltransferase"/>
</dbReference>
<dbReference type="SUPFAM" id="SSF55681">
    <property type="entry name" value="Class II aaRS and biotin synthetases"/>
    <property type="match status" value="1"/>
</dbReference>
<comment type="similarity">
    <text evidence="5 6">Belongs to the LipB family.</text>
</comment>
<dbReference type="PIRSF" id="PIRSF016262">
    <property type="entry name" value="LPLase"/>
    <property type="match status" value="1"/>
</dbReference>
<evidence type="ECO:0000313" key="12">
    <source>
        <dbReference type="Proteomes" id="UP000510938"/>
    </source>
</evidence>